<keyword evidence="1" id="KW-0175">Coiled coil</keyword>
<reference evidence="3 4" key="1">
    <citation type="submission" date="2018-05" db="EMBL/GenBank/DDBJ databases">
        <title>A metagenomic window into the 2 km-deep terrestrial subsurface aquifer revealed taxonomically and functionally diverse microbial community comprising novel uncultured bacterial lineages.</title>
        <authorList>
            <person name="Kadnikov V.V."/>
            <person name="Mardanov A.V."/>
            <person name="Beletsky A.V."/>
            <person name="Banks D."/>
            <person name="Pimenov N.V."/>
            <person name="Frank Y.A."/>
            <person name="Karnachuk O.V."/>
            <person name="Ravin N.V."/>
        </authorList>
    </citation>
    <scope>NUCLEOTIDE SEQUENCE [LARGE SCALE GENOMIC DNA]</scope>
    <source>
        <strain evidence="3">BY5</strain>
    </source>
</reference>
<evidence type="ECO:0000256" key="1">
    <source>
        <dbReference type="SAM" id="Coils"/>
    </source>
</evidence>
<keyword evidence="2" id="KW-0812">Transmembrane</keyword>
<dbReference type="EMBL" id="QOQW01000001">
    <property type="protein sequence ID" value="RCK81574.1"/>
    <property type="molecule type" value="Genomic_DNA"/>
</dbReference>
<accession>A0A367ZTU9</accession>
<gene>
    <name evidence="3" type="ORF">OZSIB_0708</name>
</gene>
<name>A0A367ZTU9_9BACT</name>
<evidence type="ECO:0000313" key="4">
    <source>
        <dbReference type="Proteomes" id="UP000252355"/>
    </source>
</evidence>
<feature type="transmembrane region" description="Helical" evidence="2">
    <location>
        <begin position="6"/>
        <end position="27"/>
    </location>
</feature>
<dbReference type="Proteomes" id="UP000252355">
    <property type="component" value="Unassembled WGS sequence"/>
</dbReference>
<evidence type="ECO:0000256" key="2">
    <source>
        <dbReference type="SAM" id="Phobius"/>
    </source>
</evidence>
<dbReference type="AlphaFoldDB" id="A0A367ZTU9"/>
<comment type="caution">
    <text evidence="3">The sequence shown here is derived from an EMBL/GenBank/DDBJ whole genome shotgun (WGS) entry which is preliminary data.</text>
</comment>
<keyword evidence="2" id="KW-0472">Membrane</keyword>
<organism evidence="3 4">
    <name type="scientific">Candidatus Ozemobacter sibiricus</name>
    <dbReference type="NCBI Taxonomy" id="2268124"/>
    <lineage>
        <taxon>Bacteria</taxon>
        <taxon>Candidatus Ozemobacteria</taxon>
        <taxon>Candidatus Ozemobacterales</taxon>
        <taxon>Candidatus Ozemobacteraceae</taxon>
        <taxon>Candidatus Ozemobacter</taxon>
    </lineage>
</organism>
<protein>
    <submittedName>
        <fullName evidence="3">Uncharacterized protein</fullName>
    </submittedName>
</protein>
<evidence type="ECO:0000313" key="3">
    <source>
        <dbReference type="EMBL" id="RCK81574.1"/>
    </source>
</evidence>
<feature type="coiled-coil region" evidence="1">
    <location>
        <begin position="51"/>
        <end position="78"/>
    </location>
</feature>
<proteinExistence type="predicted"/>
<sequence>MKDQEFSKWLLSLGYLVLAIVILVNFIRQAPEGSRPRTVSIPVAGSPDADLEQVKAQLEQERLLNRDLKKMLQEYQQAFGVAIDQKGGRPPEFALRSLEDVNRLGIPAIASHLAIDPVEKPSPFIPGKNPFLSFLPESKASGRPAAIGIPSDIQIRCDPRVPLLMQGGSISSRSQHGSLDGLWRITQHGSP</sequence>
<keyword evidence="2" id="KW-1133">Transmembrane helix</keyword>